<evidence type="ECO:0000313" key="5">
    <source>
        <dbReference type="Proteomes" id="UP000483379"/>
    </source>
</evidence>
<proteinExistence type="inferred from homology"/>
<feature type="coiled-coil region" evidence="3">
    <location>
        <begin position="391"/>
        <end position="418"/>
    </location>
</feature>
<dbReference type="InterPro" id="IPR010131">
    <property type="entry name" value="MdtP/NodT-like"/>
</dbReference>
<dbReference type="PROSITE" id="PS51257">
    <property type="entry name" value="PROKAR_LIPOPROTEIN"/>
    <property type="match status" value="1"/>
</dbReference>
<keyword evidence="2" id="KW-1134">Transmembrane beta strand</keyword>
<dbReference type="InterPro" id="IPR003423">
    <property type="entry name" value="OMP_efflux"/>
</dbReference>
<dbReference type="Pfam" id="PF02321">
    <property type="entry name" value="OEP"/>
    <property type="match status" value="2"/>
</dbReference>
<evidence type="ECO:0000256" key="3">
    <source>
        <dbReference type="SAM" id="Coils"/>
    </source>
</evidence>
<comment type="caution">
    <text evidence="4">The sequence shown here is derived from an EMBL/GenBank/DDBJ whole genome shotgun (WGS) entry which is preliminary data.</text>
</comment>
<dbReference type="Gene3D" id="1.20.1600.10">
    <property type="entry name" value="Outer membrane efflux proteins (OEP)"/>
    <property type="match status" value="1"/>
</dbReference>
<dbReference type="PANTHER" id="PTHR30203">
    <property type="entry name" value="OUTER MEMBRANE CATION EFFLUX PROTEIN"/>
    <property type="match status" value="1"/>
</dbReference>
<keyword evidence="2" id="KW-0812">Transmembrane</keyword>
<evidence type="ECO:0000313" key="4">
    <source>
        <dbReference type="EMBL" id="NEV63335.1"/>
    </source>
</evidence>
<dbReference type="GO" id="GO:0015562">
    <property type="term" value="F:efflux transmembrane transporter activity"/>
    <property type="evidence" value="ECO:0007669"/>
    <property type="project" value="InterPro"/>
</dbReference>
<accession>A0A6M0K4P1</accession>
<keyword evidence="2" id="KW-0449">Lipoprotein</keyword>
<comment type="similarity">
    <text evidence="1 2">Belongs to the outer membrane factor (OMF) (TC 1.B.17) family.</text>
</comment>
<reference evidence="4 5" key="1">
    <citation type="submission" date="2020-02" db="EMBL/GenBank/DDBJ databases">
        <title>Genome sequences of Thiorhodococcus mannitoliphagus and Thiorhodococcus minor, purple sulfur photosynthetic bacteria in the gammaproteobacterial family, Chromatiaceae.</title>
        <authorList>
            <person name="Aviles F.A."/>
            <person name="Meyer T.E."/>
            <person name="Kyndt J.A."/>
        </authorList>
    </citation>
    <scope>NUCLEOTIDE SEQUENCE [LARGE SCALE GENOMIC DNA]</scope>
    <source>
        <strain evidence="4 5">DSM 11518</strain>
    </source>
</reference>
<dbReference type="GO" id="GO:0009279">
    <property type="term" value="C:cell outer membrane"/>
    <property type="evidence" value="ECO:0007669"/>
    <property type="project" value="UniProtKB-SubCell"/>
</dbReference>
<gene>
    <name evidence="4" type="ORF">G3446_15815</name>
</gene>
<keyword evidence="2" id="KW-0564">Palmitate</keyword>
<name>A0A6M0K4P1_9GAMM</name>
<dbReference type="EMBL" id="JAAIJQ010000048">
    <property type="protein sequence ID" value="NEV63335.1"/>
    <property type="molecule type" value="Genomic_DNA"/>
</dbReference>
<comment type="subcellular location">
    <subcellularLocation>
        <location evidence="2">Cell outer membrane</location>
        <topology evidence="2">Lipid-anchor</topology>
    </subcellularLocation>
</comment>
<keyword evidence="2" id="KW-0472">Membrane</keyword>
<keyword evidence="3" id="KW-0175">Coiled coil</keyword>
<keyword evidence="5" id="KW-1185">Reference proteome</keyword>
<dbReference type="NCBIfam" id="TIGR01845">
    <property type="entry name" value="outer_NodT"/>
    <property type="match status" value="1"/>
</dbReference>
<dbReference type="AlphaFoldDB" id="A0A6M0K4P1"/>
<dbReference type="SUPFAM" id="SSF56954">
    <property type="entry name" value="Outer membrane efflux proteins (OEP)"/>
    <property type="match status" value="1"/>
</dbReference>
<evidence type="ECO:0000256" key="1">
    <source>
        <dbReference type="ARBA" id="ARBA00007613"/>
    </source>
</evidence>
<dbReference type="RefSeq" id="WP_164453800.1">
    <property type="nucleotide sequence ID" value="NZ_JAAIJQ010000048.1"/>
</dbReference>
<evidence type="ECO:0000256" key="2">
    <source>
        <dbReference type="RuleBase" id="RU362097"/>
    </source>
</evidence>
<dbReference type="Proteomes" id="UP000483379">
    <property type="component" value="Unassembled WGS sequence"/>
</dbReference>
<organism evidence="4 5">
    <name type="scientific">Thiorhodococcus minor</name>
    <dbReference type="NCBI Taxonomy" id="57489"/>
    <lineage>
        <taxon>Bacteria</taxon>
        <taxon>Pseudomonadati</taxon>
        <taxon>Pseudomonadota</taxon>
        <taxon>Gammaproteobacteria</taxon>
        <taxon>Chromatiales</taxon>
        <taxon>Chromatiaceae</taxon>
        <taxon>Thiorhodococcus</taxon>
    </lineage>
</organism>
<sequence>MRSSHPSASRPRLLAGLVVALAAGGCNVKAPEYVRPDLPEKESWRNAAQQPVSARTTIDPQWWRGFRSPDLDKYIATAIDDNADLRVMAARIEVASAGIDQASAAGKPTILAGAGLDVTSFTQPGLTRTSQQYSAAATLDWELDIWGKFAKGVEAQEAEVAATQADWRAGYLTLVSDVATAFFAIRRLDEQLAQQREAVRRNKSILSIYQTRYREGLVPRTTLLQQEAEVKALSQQELELKRVREITVNSLATLIGVPAGNLRIPEGALTRSVSLLEVPAGLPSDLLSRRPDIVAAEYRALTQVKLVGQARLAQLPSIGLTARGGTASAALSNLLKAWTFGLSPSVSLPMFDPSVKAQIKVSEAEMKLAEEQYRSVVIKAFEEVENALITLHSRKQQRKQLLDRLANLREVAKQSRVQVEAGVISQLDLMESERSIVAVEQEVLENYFQILTDTVLLYKALGGGWSATRVASNG</sequence>
<protein>
    <submittedName>
        <fullName evidence="4">Efflux transporter outer membrane subunit</fullName>
    </submittedName>
</protein>
<dbReference type="Gene3D" id="2.20.200.10">
    <property type="entry name" value="Outer membrane efflux proteins (OEP)"/>
    <property type="match status" value="1"/>
</dbReference>